<dbReference type="PANTHER" id="PTHR30349">
    <property type="entry name" value="PHAGE INTEGRASE-RELATED"/>
    <property type="match status" value="1"/>
</dbReference>
<sequence length="311" mass="32818">MSTPGVLAGPAASGELPALSGPAYATVAGFLLAYTGTTRAAYAGDLRHYLTWTAALTPATGFAVDPLQLTRAHVDAYATDLAACGMSPATIARRLAALAGFYAYAVEEGHLERSPAARVRRPKVGEHTTSTGLDRAELSALISAAEADGPRSLAAVLLLGLNGLRVSEVAGARAEHLGTERGHQVLVITRKGGRTARVPLAPRTATAVDAYLAGRTHGPLLVTRTGAGMDRHAIWRLLRRLARDAVPDKAASIHPHDLRHTFVTLSLDAGASLRDVQDAAGHADPRTTRRYDRARHHLDRHPTYALAGLIS</sequence>
<dbReference type="Gene3D" id="1.10.443.10">
    <property type="entry name" value="Intergrase catalytic core"/>
    <property type="match status" value="1"/>
</dbReference>
<dbReference type="EMBL" id="VKAC01000022">
    <property type="protein sequence ID" value="TXR51553.1"/>
    <property type="molecule type" value="Genomic_DNA"/>
</dbReference>
<dbReference type="PROSITE" id="PS51900">
    <property type="entry name" value="CB"/>
    <property type="match status" value="1"/>
</dbReference>
<feature type="domain" description="Core-binding (CB)" evidence="6">
    <location>
        <begin position="25"/>
        <end position="106"/>
    </location>
</feature>
<dbReference type="InterPro" id="IPR013762">
    <property type="entry name" value="Integrase-like_cat_sf"/>
</dbReference>
<keyword evidence="8" id="KW-1185">Reference proteome</keyword>
<dbReference type="InterPro" id="IPR004107">
    <property type="entry name" value="Integrase_SAM-like_N"/>
</dbReference>
<evidence type="ECO:0000259" key="6">
    <source>
        <dbReference type="PROSITE" id="PS51900"/>
    </source>
</evidence>
<name>A0A5C8Z2W0_9ACTN</name>
<keyword evidence="3" id="KW-0233">DNA recombination</keyword>
<protein>
    <submittedName>
        <fullName evidence="7">Tyrosine-type recombinase/integrase</fullName>
    </submittedName>
</protein>
<dbReference type="Gene3D" id="1.10.150.130">
    <property type="match status" value="1"/>
</dbReference>
<accession>A0A5C8Z2W0</accession>
<dbReference type="InterPro" id="IPR044068">
    <property type="entry name" value="CB"/>
</dbReference>
<dbReference type="Proteomes" id="UP000321234">
    <property type="component" value="Unassembled WGS sequence"/>
</dbReference>
<evidence type="ECO:0000256" key="1">
    <source>
        <dbReference type="ARBA" id="ARBA00022908"/>
    </source>
</evidence>
<dbReference type="GO" id="GO:0006310">
    <property type="term" value="P:DNA recombination"/>
    <property type="evidence" value="ECO:0007669"/>
    <property type="project" value="UniProtKB-KW"/>
</dbReference>
<dbReference type="OrthoDB" id="4137935at2"/>
<dbReference type="PROSITE" id="PS51898">
    <property type="entry name" value="TYR_RECOMBINASE"/>
    <property type="match status" value="1"/>
</dbReference>
<dbReference type="SUPFAM" id="SSF56349">
    <property type="entry name" value="DNA breaking-rejoining enzymes"/>
    <property type="match status" value="1"/>
</dbReference>
<organism evidence="7 8">
    <name type="scientific">Quadrisphaera setariae</name>
    <dbReference type="NCBI Taxonomy" id="2593304"/>
    <lineage>
        <taxon>Bacteria</taxon>
        <taxon>Bacillati</taxon>
        <taxon>Actinomycetota</taxon>
        <taxon>Actinomycetes</taxon>
        <taxon>Kineosporiales</taxon>
        <taxon>Kineosporiaceae</taxon>
        <taxon>Quadrisphaera</taxon>
    </lineage>
</organism>
<evidence type="ECO:0000256" key="4">
    <source>
        <dbReference type="PROSITE-ProRule" id="PRU01248"/>
    </source>
</evidence>
<comment type="caution">
    <text evidence="7">The sequence shown here is derived from an EMBL/GenBank/DDBJ whole genome shotgun (WGS) entry which is preliminary data.</text>
</comment>
<dbReference type="Pfam" id="PF00589">
    <property type="entry name" value="Phage_integrase"/>
    <property type="match status" value="1"/>
</dbReference>
<evidence type="ECO:0000256" key="3">
    <source>
        <dbReference type="ARBA" id="ARBA00023172"/>
    </source>
</evidence>
<dbReference type="Pfam" id="PF02899">
    <property type="entry name" value="Phage_int_SAM_1"/>
    <property type="match status" value="1"/>
</dbReference>
<evidence type="ECO:0000259" key="5">
    <source>
        <dbReference type="PROSITE" id="PS51898"/>
    </source>
</evidence>
<dbReference type="InterPro" id="IPR050090">
    <property type="entry name" value="Tyrosine_recombinase_XerCD"/>
</dbReference>
<gene>
    <name evidence="7" type="ORF">FMM08_22375</name>
</gene>
<dbReference type="InterPro" id="IPR002104">
    <property type="entry name" value="Integrase_catalytic"/>
</dbReference>
<proteinExistence type="predicted"/>
<keyword evidence="1" id="KW-0229">DNA integration</keyword>
<feature type="domain" description="Tyr recombinase" evidence="5">
    <location>
        <begin position="128"/>
        <end position="307"/>
    </location>
</feature>
<dbReference type="AlphaFoldDB" id="A0A5C8Z2W0"/>
<keyword evidence="2 4" id="KW-0238">DNA-binding</keyword>
<dbReference type="GO" id="GO:0003677">
    <property type="term" value="F:DNA binding"/>
    <property type="evidence" value="ECO:0007669"/>
    <property type="project" value="UniProtKB-UniRule"/>
</dbReference>
<dbReference type="PANTHER" id="PTHR30349:SF81">
    <property type="entry name" value="TYROSINE RECOMBINASE XERC"/>
    <property type="match status" value="1"/>
</dbReference>
<dbReference type="GO" id="GO:0015074">
    <property type="term" value="P:DNA integration"/>
    <property type="evidence" value="ECO:0007669"/>
    <property type="project" value="UniProtKB-KW"/>
</dbReference>
<dbReference type="InterPro" id="IPR010998">
    <property type="entry name" value="Integrase_recombinase_N"/>
</dbReference>
<evidence type="ECO:0000256" key="2">
    <source>
        <dbReference type="ARBA" id="ARBA00023125"/>
    </source>
</evidence>
<reference evidence="7 8" key="1">
    <citation type="submission" date="2019-07" db="EMBL/GenBank/DDBJ databases">
        <title>Quadrisphaera sp. strain DD2A genome sequencing and assembly.</title>
        <authorList>
            <person name="Kim I."/>
        </authorList>
    </citation>
    <scope>NUCLEOTIDE SEQUENCE [LARGE SCALE GENOMIC DNA]</scope>
    <source>
        <strain evidence="7 8">DD2A</strain>
    </source>
</reference>
<dbReference type="InterPro" id="IPR011010">
    <property type="entry name" value="DNA_brk_join_enz"/>
</dbReference>
<evidence type="ECO:0000313" key="7">
    <source>
        <dbReference type="EMBL" id="TXR51553.1"/>
    </source>
</evidence>
<evidence type="ECO:0000313" key="8">
    <source>
        <dbReference type="Proteomes" id="UP000321234"/>
    </source>
</evidence>